<dbReference type="Proteomes" id="UP000050761">
    <property type="component" value="Unassembled WGS sequence"/>
</dbReference>
<evidence type="ECO:0000313" key="1">
    <source>
        <dbReference type="EMBL" id="VDP03586.1"/>
    </source>
</evidence>
<organism evidence="2 3">
    <name type="scientific">Heligmosomoides polygyrus</name>
    <name type="common">Parasitic roundworm</name>
    <dbReference type="NCBI Taxonomy" id="6339"/>
    <lineage>
        <taxon>Eukaryota</taxon>
        <taxon>Metazoa</taxon>
        <taxon>Ecdysozoa</taxon>
        <taxon>Nematoda</taxon>
        <taxon>Chromadorea</taxon>
        <taxon>Rhabditida</taxon>
        <taxon>Rhabditina</taxon>
        <taxon>Rhabditomorpha</taxon>
        <taxon>Strongyloidea</taxon>
        <taxon>Heligmosomidae</taxon>
        <taxon>Heligmosomoides</taxon>
    </lineage>
</organism>
<accession>A0A3P8E8T0</accession>
<reference evidence="3" key="2">
    <citation type="submission" date="2019-09" db="UniProtKB">
        <authorList>
            <consortium name="WormBaseParasite"/>
        </authorList>
    </citation>
    <scope>IDENTIFICATION</scope>
</reference>
<name>A0A183G2W6_HELPZ</name>
<sequence length="71" mass="8061">MFEGPIEDILVIARDLSGHDGIEKNQYPCHGGFAYSSRNEDGIQILEHAETQDRIVVNTCLEMRTGYHLQQ</sequence>
<dbReference type="EMBL" id="UZAH01028989">
    <property type="protein sequence ID" value="VDP03586.1"/>
    <property type="molecule type" value="Genomic_DNA"/>
</dbReference>
<dbReference type="AlphaFoldDB" id="A0A183G2W6"/>
<reference evidence="1 2" key="1">
    <citation type="submission" date="2018-11" db="EMBL/GenBank/DDBJ databases">
        <authorList>
            <consortium name="Pathogen Informatics"/>
        </authorList>
    </citation>
    <scope>NUCLEOTIDE SEQUENCE [LARGE SCALE GENOMIC DNA]</scope>
</reference>
<accession>A0A183G2W6</accession>
<protein>
    <submittedName>
        <fullName evidence="3">Pep_M12B_propep domain-containing protein</fullName>
    </submittedName>
</protein>
<gene>
    <name evidence="1" type="ORF">HPBE_LOCUS15690</name>
</gene>
<proteinExistence type="predicted"/>
<dbReference type="WBParaSite" id="HPBE_0001569101-mRNA-1">
    <property type="protein sequence ID" value="HPBE_0001569101-mRNA-1"/>
    <property type="gene ID" value="HPBE_0001569101"/>
</dbReference>
<evidence type="ECO:0000313" key="3">
    <source>
        <dbReference type="WBParaSite" id="HPBE_0001569101-mRNA-1"/>
    </source>
</evidence>
<keyword evidence="2" id="KW-1185">Reference proteome</keyword>
<evidence type="ECO:0000313" key="2">
    <source>
        <dbReference type="Proteomes" id="UP000050761"/>
    </source>
</evidence>